<dbReference type="AlphaFoldDB" id="H8L238"/>
<sequence>MTNNTAGLVRKPMPLRRSLISAAIFSAFGIVATTSQAQSTSGAMQGITHAGATVTVTNTDTGQSRVITASSDGRFSLSTMQPGHYTVESLDHGNSVTRHIQVLAGKSTAVSLGLSAPSGSTAATGGATNLTAVSVQASTPVIDTSSVQVNTTFTAEQLKELPIARNQTAAALLAPGAVRGDSAFGNLASFSGASVAENSYYVNGFNTTNYYQSLTSAQVPYEAIDQEDVQDGGYGAEYGNSTGGVVSVQTKRGTNQWKGGVDYTITPTDAMASQPNVYLKNGAISSINSKNSNYLMQNNSGNGVTHANPVDFNNRWNAWIGGPLIKDKLFFFGLVSDTHTGSNAYGSWFNNGGDTTQTQAGASRTSMSSPYWLVKVDWNINSRNILEYTGYGNQDRYSENVYNYGFNGKNNASPYLGEYLGNVYNRTGGNTNILKYTSYVTDDLTFTAQYGKSGNDRINYATAANGTRETYDGNINNAASSPGCPNIVDQRTPVTSGLISPYSSCAFAGNLNTPNGHDSNLQLRFDVDYKIAGNDITAGWGRMRFTSSTGSAYEGGALYDYYSIPESILGHAPTGSPADSVVRQVTFATGADLALVQKYYYLQDVVNLTDNLVLRVGVRNDSFDNYNGSGEAYVRQGHSWQPRLGIAWDVFGDGDTKIYASAGDYSLPLDEEVAMRGASASLYGYQYYSYTGVDPKTGKPLGLGALPAAYAAAYPSHVGQQYYNGETGATPNPKASASTNLRPFKQREFILGAQQKFDDWVVGAKLMYRKVLTGTDDDCDVRPVYAYMNKHYGLNLPTDSLAPTDPNVPGGCFIFNPGSSVSLLFPADASGKLYPVNLTAAEVGEPKYRRNYESVQLTAEKVFDHNWYLNLSYVWAKERGNTEGLVNSTNGQSDTGTSYLFDYPELMQGSNGLLPNDHRHTFKAYGAWRATPQWLFGVNAYIQSGRPENCLGLNPIDNTLNGGYGNTYFYCDGMVMTQGSAGTTPWIWNLDMNVEYDPSWAKGLKIRANIYNIFNKQRYTTINETGEDANGASLAGTTYKVPTSFQTPRYIQLQAEYDFSL</sequence>
<keyword evidence="3" id="KW-1134">Transmembrane beta strand</keyword>
<keyword evidence="5" id="KW-0472">Membrane</keyword>
<dbReference type="InterPro" id="IPR057601">
    <property type="entry name" value="Oar-like_b-barrel"/>
</dbReference>
<evidence type="ECO:0000313" key="10">
    <source>
        <dbReference type="EMBL" id="AFC87282.1"/>
    </source>
</evidence>
<dbReference type="InterPro" id="IPR012910">
    <property type="entry name" value="Plug_dom"/>
</dbReference>
<evidence type="ECO:0000313" key="11">
    <source>
        <dbReference type="Proteomes" id="UP000005234"/>
    </source>
</evidence>
<evidence type="ECO:0000256" key="2">
    <source>
        <dbReference type="ARBA" id="ARBA00022448"/>
    </source>
</evidence>
<gene>
    <name evidence="10" type="ordered locus">Fraau_2952</name>
</gene>
<evidence type="ECO:0000256" key="7">
    <source>
        <dbReference type="SAM" id="SignalP"/>
    </source>
</evidence>
<dbReference type="Pfam" id="PF25183">
    <property type="entry name" value="OMP_b-brl_4"/>
    <property type="match status" value="1"/>
</dbReference>
<evidence type="ECO:0000256" key="5">
    <source>
        <dbReference type="ARBA" id="ARBA00023136"/>
    </source>
</evidence>
<dbReference type="Pfam" id="PF13620">
    <property type="entry name" value="CarboxypepD_reg"/>
    <property type="match status" value="1"/>
</dbReference>
<keyword evidence="6" id="KW-0998">Cell outer membrane</keyword>
<dbReference type="GO" id="GO:0015344">
    <property type="term" value="F:siderophore uptake transmembrane transporter activity"/>
    <property type="evidence" value="ECO:0007669"/>
    <property type="project" value="TreeGrafter"/>
</dbReference>
<dbReference type="PANTHER" id="PTHR30069">
    <property type="entry name" value="TONB-DEPENDENT OUTER MEMBRANE RECEPTOR"/>
    <property type="match status" value="1"/>
</dbReference>
<evidence type="ECO:0000256" key="1">
    <source>
        <dbReference type="ARBA" id="ARBA00004571"/>
    </source>
</evidence>
<organism evidence="10 11">
    <name type="scientific">Frateuria aurantia (strain ATCC 33424 / DSM 6220 / KCTC 2777 / LMG 1558 / NBRC 3245 / NCIMB 13370)</name>
    <name type="common">Acetobacter aurantius</name>
    <dbReference type="NCBI Taxonomy" id="767434"/>
    <lineage>
        <taxon>Bacteria</taxon>
        <taxon>Pseudomonadati</taxon>
        <taxon>Pseudomonadota</taxon>
        <taxon>Gammaproteobacteria</taxon>
        <taxon>Lysobacterales</taxon>
        <taxon>Rhodanobacteraceae</taxon>
        <taxon>Frateuria</taxon>
    </lineage>
</organism>
<dbReference type="InterPro" id="IPR037066">
    <property type="entry name" value="Plug_dom_sf"/>
</dbReference>
<evidence type="ECO:0000256" key="6">
    <source>
        <dbReference type="ARBA" id="ARBA00023237"/>
    </source>
</evidence>
<evidence type="ECO:0000259" key="8">
    <source>
        <dbReference type="Pfam" id="PF07715"/>
    </source>
</evidence>
<dbReference type="PANTHER" id="PTHR30069:SF46">
    <property type="entry name" value="OAR PROTEIN"/>
    <property type="match status" value="1"/>
</dbReference>
<dbReference type="Gene3D" id="2.60.40.1120">
    <property type="entry name" value="Carboxypeptidase-like, regulatory domain"/>
    <property type="match status" value="1"/>
</dbReference>
<dbReference type="GO" id="GO:0030246">
    <property type="term" value="F:carbohydrate binding"/>
    <property type="evidence" value="ECO:0007669"/>
    <property type="project" value="InterPro"/>
</dbReference>
<dbReference type="SUPFAM" id="SSF56935">
    <property type="entry name" value="Porins"/>
    <property type="match status" value="1"/>
</dbReference>
<evidence type="ECO:0000259" key="9">
    <source>
        <dbReference type="Pfam" id="PF25183"/>
    </source>
</evidence>
<dbReference type="SUPFAM" id="SSF49452">
    <property type="entry name" value="Starch-binding domain-like"/>
    <property type="match status" value="1"/>
</dbReference>
<dbReference type="EMBL" id="CP003350">
    <property type="protein sequence ID" value="AFC87282.1"/>
    <property type="molecule type" value="Genomic_DNA"/>
</dbReference>
<feature type="chain" id="PRO_5003614144" evidence="7">
    <location>
        <begin position="38"/>
        <end position="1061"/>
    </location>
</feature>
<protein>
    <submittedName>
        <fullName evidence="10">Uncharacterized protein</fullName>
    </submittedName>
</protein>
<proteinExistence type="predicted"/>
<dbReference type="InterPro" id="IPR036942">
    <property type="entry name" value="Beta-barrel_TonB_sf"/>
</dbReference>
<dbReference type="InterPro" id="IPR013784">
    <property type="entry name" value="Carb-bd-like_fold"/>
</dbReference>
<dbReference type="Gene3D" id="2.40.170.20">
    <property type="entry name" value="TonB-dependent receptor, beta-barrel domain"/>
    <property type="match status" value="1"/>
</dbReference>
<comment type="subcellular location">
    <subcellularLocation>
        <location evidence="1">Cell outer membrane</location>
        <topology evidence="1">Multi-pass membrane protein</topology>
    </subcellularLocation>
</comment>
<dbReference type="Proteomes" id="UP000005234">
    <property type="component" value="Chromosome"/>
</dbReference>
<accession>H8L238</accession>
<keyword evidence="11" id="KW-1185">Reference proteome</keyword>
<feature type="domain" description="TonB-dependent receptor plug" evidence="8">
    <location>
        <begin position="148"/>
        <end position="245"/>
    </location>
</feature>
<dbReference type="KEGG" id="fau:Fraau_2952"/>
<dbReference type="Pfam" id="PF07715">
    <property type="entry name" value="Plug"/>
    <property type="match status" value="1"/>
</dbReference>
<keyword evidence="4" id="KW-0812">Transmembrane</keyword>
<dbReference type="eggNOG" id="COG4771">
    <property type="taxonomic scope" value="Bacteria"/>
</dbReference>
<feature type="signal peptide" evidence="7">
    <location>
        <begin position="1"/>
        <end position="37"/>
    </location>
</feature>
<dbReference type="STRING" id="767434.Fraau_2952"/>
<dbReference type="Gene3D" id="2.170.130.10">
    <property type="entry name" value="TonB-dependent receptor, plug domain"/>
    <property type="match status" value="1"/>
</dbReference>
<dbReference type="GO" id="GO:0009279">
    <property type="term" value="C:cell outer membrane"/>
    <property type="evidence" value="ECO:0007669"/>
    <property type="project" value="UniProtKB-SubCell"/>
</dbReference>
<dbReference type="InterPro" id="IPR039426">
    <property type="entry name" value="TonB-dep_rcpt-like"/>
</dbReference>
<feature type="domain" description="TonB-dependent transporter Oar-like beta-barrel" evidence="9">
    <location>
        <begin position="634"/>
        <end position="929"/>
    </location>
</feature>
<name>H8L238_FRAAD</name>
<dbReference type="HOGENOM" id="CLU_006298_3_0_6"/>
<reference evidence="10" key="1">
    <citation type="submission" date="2012-02" db="EMBL/GenBank/DDBJ databases">
        <title>The complete genome of Frateuria aurantia DSM 6220.</title>
        <authorList>
            <consortium name="US DOE Joint Genome Institute (JGI-PGF)"/>
            <person name="Lucas S."/>
            <person name="Copeland A."/>
            <person name="Lapidus A."/>
            <person name="Glavina del Rio T."/>
            <person name="Dalin E."/>
            <person name="Tice H."/>
            <person name="Bruce D."/>
            <person name="Goodwin L."/>
            <person name="Pitluck S."/>
            <person name="Peters L."/>
            <person name="Ovchinnikova G."/>
            <person name="Teshima H."/>
            <person name="Kyrpides N."/>
            <person name="Mavromatis K."/>
            <person name="Ivanova N."/>
            <person name="Brettin T."/>
            <person name="Detter J.C."/>
            <person name="Han C."/>
            <person name="Larimer F."/>
            <person name="Land M."/>
            <person name="Hauser L."/>
            <person name="Markowitz V."/>
            <person name="Cheng J.-F."/>
            <person name="Hugenholtz P."/>
            <person name="Woyke T."/>
            <person name="Wu D."/>
            <person name="Brambilla E."/>
            <person name="Klenk H.-P."/>
            <person name="Eisen J.A."/>
        </authorList>
    </citation>
    <scope>NUCLEOTIDE SEQUENCE</scope>
    <source>
        <strain evidence="10">DSM 6220</strain>
    </source>
</reference>
<evidence type="ECO:0000256" key="3">
    <source>
        <dbReference type="ARBA" id="ARBA00022452"/>
    </source>
</evidence>
<evidence type="ECO:0000256" key="4">
    <source>
        <dbReference type="ARBA" id="ARBA00022692"/>
    </source>
</evidence>
<dbReference type="GO" id="GO:0044718">
    <property type="term" value="P:siderophore transmembrane transport"/>
    <property type="evidence" value="ECO:0007669"/>
    <property type="project" value="TreeGrafter"/>
</dbReference>
<keyword evidence="7" id="KW-0732">Signal</keyword>
<keyword evidence="2" id="KW-0813">Transport</keyword>